<keyword evidence="3" id="KW-1185">Reference proteome</keyword>
<dbReference type="STRING" id="1777137.AWB76_02159"/>
<organism evidence="2 3">
    <name type="scientific">Caballeronia temeraria</name>
    <dbReference type="NCBI Taxonomy" id="1777137"/>
    <lineage>
        <taxon>Bacteria</taxon>
        <taxon>Pseudomonadati</taxon>
        <taxon>Pseudomonadota</taxon>
        <taxon>Betaproteobacteria</taxon>
        <taxon>Burkholderiales</taxon>
        <taxon>Burkholderiaceae</taxon>
        <taxon>Caballeronia</taxon>
    </lineage>
</organism>
<feature type="domain" description="Integrase catalytic" evidence="1">
    <location>
        <begin position="64"/>
        <end position="228"/>
    </location>
</feature>
<dbReference type="InterPro" id="IPR001584">
    <property type="entry name" value="Integrase_cat-core"/>
</dbReference>
<dbReference type="InterPro" id="IPR036397">
    <property type="entry name" value="RNaseH_sf"/>
</dbReference>
<dbReference type="PROSITE" id="PS50994">
    <property type="entry name" value="INTEGRASE"/>
    <property type="match status" value="1"/>
</dbReference>
<dbReference type="InterPro" id="IPR025948">
    <property type="entry name" value="HTH-like_dom"/>
</dbReference>
<dbReference type="InterPro" id="IPR050900">
    <property type="entry name" value="Transposase_IS3/IS150/IS904"/>
</dbReference>
<protein>
    <submittedName>
        <fullName evidence="2">Integrase catalytic region</fullName>
    </submittedName>
</protein>
<dbReference type="GO" id="GO:0003676">
    <property type="term" value="F:nucleic acid binding"/>
    <property type="evidence" value="ECO:0007669"/>
    <property type="project" value="InterPro"/>
</dbReference>
<dbReference type="EMBL" id="FCOI02000005">
    <property type="protein sequence ID" value="SAK55372.1"/>
    <property type="molecule type" value="Genomic_DNA"/>
</dbReference>
<dbReference type="Proteomes" id="UP000054624">
    <property type="component" value="Unassembled WGS sequence"/>
</dbReference>
<proteinExistence type="predicted"/>
<reference evidence="3" key="1">
    <citation type="submission" date="2016-01" db="EMBL/GenBank/DDBJ databases">
        <authorList>
            <person name="Peeters Charlotte."/>
        </authorList>
    </citation>
    <scope>NUCLEOTIDE SEQUENCE [LARGE SCALE GENOMIC DNA]</scope>
</reference>
<name>A0A158ABY8_9BURK</name>
<dbReference type="Pfam" id="PF00665">
    <property type="entry name" value="rve"/>
    <property type="match status" value="1"/>
</dbReference>
<dbReference type="Pfam" id="PF13276">
    <property type="entry name" value="HTH_21"/>
    <property type="match status" value="1"/>
</dbReference>
<evidence type="ECO:0000259" key="1">
    <source>
        <dbReference type="PROSITE" id="PS50994"/>
    </source>
</evidence>
<evidence type="ECO:0000313" key="3">
    <source>
        <dbReference type="Proteomes" id="UP000054624"/>
    </source>
</evidence>
<dbReference type="InterPro" id="IPR048020">
    <property type="entry name" value="Transpos_IS3"/>
</dbReference>
<dbReference type="Gene3D" id="3.30.420.10">
    <property type="entry name" value="Ribonuclease H-like superfamily/Ribonuclease H"/>
    <property type="match status" value="1"/>
</dbReference>
<gene>
    <name evidence="2" type="ORF">AWB76_02159</name>
</gene>
<dbReference type="PANTHER" id="PTHR46889:SF4">
    <property type="entry name" value="TRANSPOSASE INSO FOR INSERTION SEQUENCE ELEMENT IS911B-RELATED"/>
    <property type="match status" value="1"/>
</dbReference>
<sequence length="242" mass="27526">MQVYGVPKVWKQMNREGIVVARCTVSRLMKLQGLRGAVRGKRVRTTIADKSAPRPLDRVNRQFKAQRPNQLWVSDFTYVSTWQGRLYVAFVIDVFARRIVGWRVSSSMTTDFVLDALEQALYARQPGADGSLIHHSDRGSQYVSIRYSERLAEASIEPSVGSRGDSYDNALAETINGLYKTELIHRRAPWKTRESVELATLEWVAWYNHCRLMEPLGYIPPAEAEANHYRQLSNAADVPALT</sequence>
<dbReference type="SUPFAM" id="SSF53098">
    <property type="entry name" value="Ribonuclease H-like"/>
    <property type="match status" value="1"/>
</dbReference>
<accession>A0A158ABY8</accession>
<dbReference type="AlphaFoldDB" id="A0A158ABY8"/>
<dbReference type="InterPro" id="IPR012337">
    <property type="entry name" value="RNaseH-like_sf"/>
</dbReference>
<dbReference type="Pfam" id="PF13333">
    <property type="entry name" value="rve_2"/>
    <property type="match status" value="1"/>
</dbReference>
<dbReference type="PANTHER" id="PTHR46889">
    <property type="entry name" value="TRANSPOSASE INSF FOR INSERTION SEQUENCE IS3B-RELATED"/>
    <property type="match status" value="1"/>
</dbReference>
<dbReference type="GO" id="GO:0015074">
    <property type="term" value="P:DNA integration"/>
    <property type="evidence" value="ECO:0007669"/>
    <property type="project" value="InterPro"/>
</dbReference>
<dbReference type="NCBIfam" id="NF033516">
    <property type="entry name" value="transpos_IS3"/>
    <property type="match status" value="1"/>
</dbReference>
<evidence type="ECO:0000313" key="2">
    <source>
        <dbReference type="EMBL" id="SAK55372.1"/>
    </source>
</evidence>